<feature type="region of interest" description="Disordered" evidence="2">
    <location>
        <begin position="108"/>
        <end position="144"/>
    </location>
</feature>
<accession>A0AAV7ICB3</accession>
<keyword evidence="4" id="KW-1185">Reference proteome</keyword>
<organism evidence="3 4">
    <name type="scientific">Cotesia glomerata</name>
    <name type="common">Lepidopteran parasitic wasp</name>
    <name type="synonym">Apanteles glomeratus</name>
    <dbReference type="NCBI Taxonomy" id="32391"/>
    <lineage>
        <taxon>Eukaryota</taxon>
        <taxon>Metazoa</taxon>
        <taxon>Ecdysozoa</taxon>
        <taxon>Arthropoda</taxon>
        <taxon>Hexapoda</taxon>
        <taxon>Insecta</taxon>
        <taxon>Pterygota</taxon>
        <taxon>Neoptera</taxon>
        <taxon>Endopterygota</taxon>
        <taxon>Hymenoptera</taxon>
        <taxon>Apocrita</taxon>
        <taxon>Ichneumonoidea</taxon>
        <taxon>Braconidae</taxon>
        <taxon>Microgastrinae</taxon>
        <taxon>Cotesia</taxon>
    </lineage>
</organism>
<dbReference type="AlphaFoldDB" id="A0AAV7ICB3"/>
<feature type="compositionally biased region" description="Polar residues" evidence="2">
    <location>
        <begin position="81"/>
        <end position="90"/>
    </location>
</feature>
<feature type="compositionally biased region" description="Polar residues" evidence="2">
    <location>
        <begin position="1"/>
        <end position="23"/>
    </location>
</feature>
<name>A0AAV7ICB3_COTGL</name>
<evidence type="ECO:0000313" key="3">
    <source>
        <dbReference type="EMBL" id="KAH0557608.1"/>
    </source>
</evidence>
<dbReference type="EMBL" id="JAHXZJ010000747">
    <property type="protein sequence ID" value="KAH0557608.1"/>
    <property type="molecule type" value="Genomic_DNA"/>
</dbReference>
<feature type="region of interest" description="Disordered" evidence="2">
    <location>
        <begin position="57"/>
        <end position="90"/>
    </location>
</feature>
<evidence type="ECO:0000256" key="2">
    <source>
        <dbReference type="SAM" id="MobiDB-lite"/>
    </source>
</evidence>
<sequence length="397" mass="44452">MSYRCSNLSKHSDSSGSETTSPTFLADDTQYPPSPREILPVYAKNFTLNSTSLELPTTVRQESCPSSHTPSQVKTRGRPTNAETFSKVRSQSTSSIRNYLCVSNSKRYREEDPLTSSPSSKPLKISRTHSSPSDPSSLLVSGDAGSWDSMESILEKLEEMRTESSQQFSSLKNELINKIETSRQDTIKEFQSVIDNLRQENTKLQDSVGALEARVATLESSTGATNLNNPSQSLHKKIASASSNALEKHLRRNKIVVRGLPVSASNARDSLNKFIHSNFGITNSFIDATLFGKNNETIKATLCDALLKPINEDFMLDNLSLPIWLRRHKTIVEKFRTFRKNLDMQRYAQSSSLQFPHSNHYSPARLLLICPHRLAKPKIQLRLASVFVYNITLKGII</sequence>
<protein>
    <submittedName>
        <fullName evidence="3">Uncharacterized protein</fullName>
    </submittedName>
</protein>
<gene>
    <name evidence="3" type="ORF">KQX54_009076</name>
</gene>
<dbReference type="Proteomes" id="UP000826195">
    <property type="component" value="Unassembled WGS sequence"/>
</dbReference>
<keyword evidence="1" id="KW-0175">Coiled coil</keyword>
<feature type="coiled-coil region" evidence="1">
    <location>
        <begin position="154"/>
        <end position="214"/>
    </location>
</feature>
<comment type="caution">
    <text evidence="3">The sequence shown here is derived from an EMBL/GenBank/DDBJ whole genome shotgun (WGS) entry which is preliminary data.</text>
</comment>
<feature type="compositionally biased region" description="Low complexity" evidence="2">
    <location>
        <begin position="114"/>
        <end position="141"/>
    </location>
</feature>
<feature type="region of interest" description="Disordered" evidence="2">
    <location>
        <begin position="1"/>
        <end position="36"/>
    </location>
</feature>
<proteinExistence type="predicted"/>
<feature type="compositionally biased region" description="Polar residues" evidence="2">
    <location>
        <begin position="57"/>
        <end position="74"/>
    </location>
</feature>
<reference evidence="3 4" key="1">
    <citation type="journal article" date="2021" name="J. Hered.">
        <title>A chromosome-level genome assembly of the parasitoid wasp, Cotesia glomerata (Hymenoptera: Braconidae).</title>
        <authorList>
            <person name="Pinto B.J."/>
            <person name="Weis J.J."/>
            <person name="Gamble T."/>
            <person name="Ode P.J."/>
            <person name="Paul R."/>
            <person name="Zaspel J.M."/>
        </authorList>
    </citation>
    <scope>NUCLEOTIDE SEQUENCE [LARGE SCALE GENOMIC DNA]</scope>
    <source>
        <strain evidence="3">CgM1</strain>
    </source>
</reference>
<evidence type="ECO:0000256" key="1">
    <source>
        <dbReference type="SAM" id="Coils"/>
    </source>
</evidence>
<evidence type="ECO:0000313" key="4">
    <source>
        <dbReference type="Proteomes" id="UP000826195"/>
    </source>
</evidence>